<protein>
    <submittedName>
        <fullName evidence="1">Uncharacterized protein</fullName>
    </submittedName>
</protein>
<proteinExistence type="predicted"/>
<keyword evidence="2" id="KW-1185">Reference proteome</keyword>
<evidence type="ECO:0000313" key="1">
    <source>
        <dbReference type="EMBL" id="BDI32401.1"/>
    </source>
</evidence>
<dbReference type="OrthoDB" id="244006at2"/>
<sequence length="225" mass="26032">MSPTLHHILSPIVLFGALGTIAILSLVFKENKFYRLFEHIFLGLALGYEVEQDWTKILRPQFWDPMMHDGQWAWVLTIPVGLMFYGIYTQRFAWMSRLLFGVFFGLTAGTVFQDFGQRFMPQVTKSFKPLVPPPPKIGDHHALLHQISFVVNNALFMVILVSVIVYFFFAFEQKNKAVLGTARFGRFVLMFAFGAIFGSTIMTRMALLIDRMYFLFVEWLRIAPQ</sequence>
<name>A0A402CX89_9BACT</name>
<dbReference type="Proteomes" id="UP000287394">
    <property type="component" value="Chromosome"/>
</dbReference>
<evidence type="ECO:0000313" key="2">
    <source>
        <dbReference type="Proteomes" id="UP000287394"/>
    </source>
</evidence>
<dbReference type="AlphaFoldDB" id="A0A402CX89"/>
<reference evidence="1 2" key="1">
    <citation type="journal article" date="2019" name="Int. J. Syst. Evol. Microbiol.">
        <title>Capsulimonas corticalis gen. nov., sp. nov., an aerobic capsulated bacterium, of a novel bacterial order, Capsulimonadales ord. nov., of the class Armatimonadia of the phylum Armatimonadetes.</title>
        <authorList>
            <person name="Li J."/>
            <person name="Kudo C."/>
            <person name="Tonouchi A."/>
        </authorList>
    </citation>
    <scope>NUCLEOTIDE SEQUENCE [LARGE SCALE GENOMIC DNA]</scope>
    <source>
        <strain evidence="1 2">AX-7</strain>
    </source>
</reference>
<dbReference type="RefSeq" id="WP_119321919.1">
    <property type="nucleotide sequence ID" value="NZ_AP025739.1"/>
</dbReference>
<gene>
    <name evidence="1" type="ORF">CCAX7_44520</name>
</gene>
<accession>A0A402CX89</accession>
<dbReference type="EMBL" id="AP025739">
    <property type="protein sequence ID" value="BDI32401.1"/>
    <property type="molecule type" value="Genomic_DNA"/>
</dbReference>
<organism evidence="1 2">
    <name type="scientific">Capsulimonas corticalis</name>
    <dbReference type="NCBI Taxonomy" id="2219043"/>
    <lineage>
        <taxon>Bacteria</taxon>
        <taxon>Bacillati</taxon>
        <taxon>Armatimonadota</taxon>
        <taxon>Armatimonadia</taxon>
        <taxon>Capsulimonadales</taxon>
        <taxon>Capsulimonadaceae</taxon>
        <taxon>Capsulimonas</taxon>
    </lineage>
</organism>
<dbReference type="KEGG" id="ccot:CCAX7_44520"/>